<keyword evidence="1" id="KW-0472">Membrane</keyword>
<organism evidence="2">
    <name type="scientific">Opuntia streptacantha</name>
    <name type="common">Prickly pear cactus</name>
    <name type="synonym">Opuntia cardona</name>
    <dbReference type="NCBI Taxonomy" id="393608"/>
    <lineage>
        <taxon>Eukaryota</taxon>
        <taxon>Viridiplantae</taxon>
        <taxon>Streptophyta</taxon>
        <taxon>Embryophyta</taxon>
        <taxon>Tracheophyta</taxon>
        <taxon>Spermatophyta</taxon>
        <taxon>Magnoliopsida</taxon>
        <taxon>eudicotyledons</taxon>
        <taxon>Gunneridae</taxon>
        <taxon>Pentapetalae</taxon>
        <taxon>Caryophyllales</taxon>
        <taxon>Cactineae</taxon>
        <taxon>Cactaceae</taxon>
        <taxon>Opuntioideae</taxon>
        <taxon>Opuntia</taxon>
    </lineage>
</organism>
<accession>A0A7C9CYI6</accession>
<protein>
    <submittedName>
        <fullName evidence="2">Uncharacterized protein</fullName>
    </submittedName>
</protein>
<name>A0A7C9CYI6_OPUST</name>
<dbReference type="AlphaFoldDB" id="A0A7C9CYI6"/>
<feature type="transmembrane region" description="Helical" evidence="1">
    <location>
        <begin position="6"/>
        <end position="27"/>
    </location>
</feature>
<keyword evidence="1" id="KW-1133">Transmembrane helix</keyword>
<keyword evidence="1" id="KW-0812">Transmembrane</keyword>
<reference evidence="2" key="1">
    <citation type="journal article" date="2013" name="J. Plant Res.">
        <title>Effect of fungi and light on seed germination of three Opuntia species from semiarid lands of central Mexico.</title>
        <authorList>
            <person name="Delgado-Sanchez P."/>
            <person name="Jimenez-Bremont J.F."/>
            <person name="Guerrero-Gonzalez Mde L."/>
            <person name="Flores J."/>
        </authorList>
    </citation>
    <scope>NUCLEOTIDE SEQUENCE</scope>
    <source>
        <tissue evidence="2">Cladode</tissue>
    </source>
</reference>
<evidence type="ECO:0000256" key="1">
    <source>
        <dbReference type="SAM" id="Phobius"/>
    </source>
</evidence>
<sequence length="128" mass="14443">MDQIVSNYIFSMGLAVPLAILVAFRAGRMRGLNTQNMEERLGDLAFDSVKEAICNKLQALFDLYMNMPNGQNFGFPGRLTIQQIAAHLHNDVEDLDLLQTMYFNLLDQGVQSPYFVQALQYVQTFGGM</sequence>
<evidence type="ECO:0000313" key="2">
    <source>
        <dbReference type="EMBL" id="MBA4626464.1"/>
    </source>
</evidence>
<dbReference type="EMBL" id="GISG01056721">
    <property type="protein sequence ID" value="MBA4626464.1"/>
    <property type="molecule type" value="Transcribed_RNA"/>
</dbReference>
<proteinExistence type="predicted"/>
<reference evidence="2" key="2">
    <citation type="submission" date="2020-07" db="EMBL/GenBank/DDBJ databases">
        <authorList>
            <person name="Vera ALvarez R."/>
            <person name="Arias-Moreno D.M."/>
            <person name="Jimenez-Jacinto V."/>
            <person name="Jimenez-Bremont J.F."/>
            <person name="Swaminathan K."/>
            <person name="Moose S.P."/>
            <person name="Guerrero-Gonzalez M.L."/>
            <person name="Marino-Ramirez L."/>
            <person name="Landsman D."/>
            <person name="Rodriguez-Kessler M."/>
            <person name="Delgado-Sanchez P."/>
        </authorList>
    </citation>
    <scope>NUCLEOTIDE SEQUENCE</scope>
    <source>
        <tissue evidence="2">Cladode</tissue>
    </source>
</reference>